<dbReference type="EMBL" id="JBBNIN010000021">
    <property type="protein sequence ID" value="MEQ2711869.1"/>
    <property type="molecule type" value="Genomic_DNA"/>
</dbReference>
<reference evidence="5 6" key="1">
    <citation type="submission" date="2024-04" db="EMBL/GenBank/DDBJ databases">
        <title>Human intestinal bacterial collection.</title>
        <authorList>
            <person name="Pauvert C."/>
            <person name="Hitch T.C.A."/>
            <person name="Clavel T."/>
        </authorList>
    </citation>
    <scope>NUCLEOTIDE SEQUENCE [LARGE SCALE GENOMIC DNA]</scope>
    <source>
        <strain evidence="5 6">CLA-AA-H249</strain>
    </source>
</reference>
<proteinExistence type="inferred from homology"/>
<sequence>MGCTGNTTKKNKNGKLKVMASFYTMYDFAKKIGKDKIEVTNMVPAGTEPHDWEPSTKDLIELEKSDVFIYNGAGMEQWVDDVLESLDTEELTSVEASKGIKLLKDTDAHEHDHEHESENDPHVWLDPQNAKYEMNQIKKALIKADPDNKDYYEANYKKEAARCDELDQQYKKELAQVSKRELVVAHEAFGYLCKAYDLEQMGIEGLSADDEPDPKQMSEVIEFAKKHKVKTIFFEELVSPKVAKTIAKETGASVKMLNPLEGLSNKKIKAGQDYFSVMKQNLSAIKEALSE</sequence>
<evidence type="ECO:0000256" key="4">
    <source>
        <dbReference type="RuleBase" id="RU003512"/>
    </source>
</evidence>
<name>A0ABV1IXB8_9FIRM</name>
<comment type="similarity">
    <text evidence="1 4">Belongs to the bacterial solute-binding protein 9 family.</text>
</comment>
<dbReference type="InterPro" id="IPR006128">
    <property type="entry name" value="Lipoprotein_PsaA-like"/>
</dbReference>
<evidence type="ECO:0000256" key="3">
    <source>
        <dbReference type="ARBA" id="ARBA00022729"/>
    </source>
</evidence>
<dbReference type="PRINTS" id="PR00691">
    <property type="entry name" value="ADHESINB"/>
</dbReference>
<evidence type="ECO:0000256" key="2">
    <source>
        <dbReference type="ARBA" id="ARBA00022448"/>
    </source>
</evidence>
<dbReference type="CDD" id="cd01017">
    <property type="entry name" value="AdcA"/>
    <property type="match status" value="1"/>
</dbReference>
<keyword evidence="2 4" id="KW-0813">Transport</keyword>
<dbReference type="InterPro" id="IPR006127">
    <property type="entry name" value="ZnuA-like"/>
</dbReference>
<protein>
    <submittedName>
        <fullName evidence="5">Metal ABC transporter substrate-binding protein</fullName>
    </submittedName>
</protein>
<gene>
    <name evidence="5" type="ORF">AAAU51_11905</name>
</gene>
<dbReference type="InterPro" id="IPR006129">
    <property type="entry name" value="AdhesinB"/>
</dbReference>
<evidence type="ECO:0000313" key="5">
    <source>
        <dbReference type="EMBL" id="MEQ2711869.1"/>
    </source>
</evidence>
<organism evidence="5 6">
    <name type="scientific">Anaerostipes amylophilus</name>
    <dbReference type="NCBI Taxonomy" id="2981779"/>
    <lineage>
        <taxon>Bacteria</taxon>
        <taxon>Bacillati</taxon>
        <taxon>Bacillota</taxon>
        <taxon>Clostridia</taxon>
        <taxon>Lachnospirales</taxon>
        <taxon>Lachnospiraceae</taxon>
        <taxon>Anaerostipes</taxon>
    </lineage>
</organism>
<dbReference type="PANTHER" id="PTHR42953">
    <property type="entry name" value="HIGH-AFFINITY ZINC UPTAKE SYSTEM PROTEIN ZNUA-RELATED"/>
    <property type="match status" value="1"/>
</dbReference>
<dbReference type="SUPFAM" id="SSF53807">
    <property type="entry name" value="Helical backbone' metal receptor"/>
    <property type="match status" value="1"/>
</dbReference>
<evidence type="ECO:0000256" key="1">
    <source>
        <dbReference type="ARBA" id="ARBA00011028"/>
    </source>
</evidence>
<dbReference type="Pfam" id="PF01297">
    <property type="entry name" value="ZnuA"/>
    <property type="match status" value="1"/>
</dbReference>
<dbReference type="Gene3D" id="3.40.50.1980">
    <property type="entry name" value="Nitrogenase molybdenum iron protein domain"/>
    <property type="match status" value="2"/>
</dbReference>
<dbReference type="InterPro" id="IPR050492">
    <property type="entry name" value="Bact_metal-bind_prot9"/>
</dbReference>
<keyword evidence="3" id="KW-0732">Signal</keyword>
<dbReference type="PRINTS" id="PR00690">
    <property type="entry name" value="ADHESNFAMILY"/>
</dbReference>
<dbReference type="RefSeq" id="WP_334309776.1">
    <property type="nucleotide sequence ID" value="NZ_JBBNIN010000021.1"/>
</dbReference>
<evidence type="ECO:0000313" key="6">
    <source>
        <dbReference type="Proteomes" id="UP001482154"/>
    </source>
</evidence>
<comment type="caution">
    <text evidence="5">The sequence shown here is derived from an EMBL/GenBank/DDBJ whole genome shotgun (WGS) entry which is preliminary data.</text>
</comment>
<accession>A0ABV1IXB8</accession>
<dbReference type="PANTHER" id="PTHR42953:SF3">
    <property type="entry name" value="HIGH-AFFINITY ZINC UPTAKE SYSTEM PROTEIN ZNUA"/>
    <property type="match status" value="1"/>
</dbReference>
<dbReference type="Proteomes" id="UP001482154">
    <property type="component" value="Unassembled WGS sequence"/>
</dbReference>
<keyword evidence="6" id="KW-1185">Reference proteome</keyword>